<reference evidence="1" key="1">
    <citation type="journal article" date="2015" name="Nature">
        <title>Complex archaea that bridge the gap between prokaryotes and eukaryotes.</title>
        <authorList>
            <person name="Spang A."/>
            <person name="Saw J.H."/>
            <person name="Jorgensen S.L."/>
            <person name="Zaremba-Niedzwiedzka K."/>
            <person name="Martijn J."/>
            <person name="Lind A.E."/>
            <person name="van Eijk R."/>
            <person name="Schleper C."/>
            <person name="Guy L."/>
            <person name="Ettema T.J."/>
        </authorList>
    </citation>
    <scope>NUCLEOTIDE SEQUENCE</scope>
</reference>
<comment type="caution">
    <text evidence="1">The sequence shown here is derived from an EMBL/GenBank/DDBJ whole genome shotgun (WGS) entry which is preliminary data.</text>
</comment>
<dbReference type="PANTHER" id="PTHR30050:SF4">
    <property type="entry name" value="ATP-BINDING PROTEIN RV3427C IN INSERTION SEQUENCE-RELATED"/>
    <property type="match status" value="1"/>
</dbReference>
<proteinExistence type="predicted"/>
<dbReference type="SUPFAM" id="SSF52540">
    <property type="entry name" value="P-loop containing nucleoside triphosphate hydrolases"/>
    <property type="match status" value="1"/>
</dbReference>
<evidence type="ECO:0000313" key="1">
    <source>
        <dbReference type="EMBL" id="KKL65602.1"/>
    </source>
</evidence>
<dbReference type="PANTHER" id="PTHR30050">
    <property type="entry name" value="CHROMOSOMAL REPLICATION INITIATOR PROTEIN DNAA"/>
    <property type="match status" value="1"/>
</dbReference>
<dbReference type="Gene3D" id="3.40.50.300">
    <property type="entry name" value="P-loop containing nucleotide triphosphate hydrolases"/>
    <property type="match status" value="1"/>
</dbReference>
<sequence length="197" mass="23460">MLEDREPTPEEKKEELRLSLNIISWEHTFENFKTVKDAMASLKAFKELADGSSWYILLNYGSNGCGKSYMCDAFSINLAKRNIRCKRWKWTELIRDFKCRLRSGIPGDYDRFFDTIRNLPYLVLDDVVMVKEEGKSNWEWAEFDDIIDYRWEKRLVTIVTTNLDITHLPPRSVSRFRDAVTSRMILNKAEDYRPKRR</sequence>
<organism evidence="1">
    <name type="scientific">marine sediment metagenome</name>
    <dbReference type="NCBI Taxonomy" id="412755"/>
    <lineage>
        <taxon>unclassified sequences</taxon>
        <taxon>metagenomes</taxon>
        <taxon>ecological metagenomes</taxon>
    </lineage>
</organism>
<dbReference type="GO" id="GO:0006260">
    <property type="term" value="P:DNA replication"/>
    <property type="evidence" value="ECO:0007669"/>
    <property type="project" value="TreeGrafter"/>
</dbReference>
<protein>
    <submittedName>
        <fullName evidence="1">Uncharacterized protein</fullName>
    </submittedName>
</protein>
<accession>A0A0F9GR91</accession>
<dbReference type="AlphaFoldDB" id="A0A0F9GR91"/>
<dbReference type="EMBL" id="LAZR01027481">
    <property type="protein sequence ID" value="KKL65602.1"/>
    <property type="molecule type" value="Genomic_DNA"/>
</dbReference>
<dbReference type="InterPro" id="IPR027417">
    <property type="entry name" value="P-loop_NTPase"/>
</dbReference>
<name>A0A0F9GR91_9ZZZZ</name>
<gene>
    <name evidence="1" type="ORF">LCGC14_2153320</name>
</gene>